<reference evidence="5 6" key="1">
    <citation type="journal article" date="2021" name="ISME Commun">
        <title>Automated analysis of genomic sequences facilitates high-throughput and comprehensive description of bacteria.</title>
        <authorList>
            <person name="Hitch T.C.A."/>
        </authorList>
    </citation>
    <scope>NUCLEOTIDE SEQUENCE [LARGE SCALE GENOMIC DNA]</scope>
    <source>
        <strain evidence="5 6">Sanger_18</strain>
    </source>
</reference>
<keyword evidence="2" id="KW-0238">DNA-binding</keyword>
<sequence length="311" mass="35743">MEPGSVLSKQQYEEKISHTTADLPFALHRLSYPAGADILFYQHWHKEFEFIMVTGGCLELTVESRTHILQSGEGAFINASFSHSGRSACSQSCSFTALDFSYELLDENPHSHFSRKYINPVLEGYLLFPEAIHLSGNTLLLCKAASWQSKLLFTLREIESCQDDTLSKRELFLKSRIYLLWELLFQQAQPDGSGNRQERHNRERLSPVLSYIREHFSEEISLAQLANIAALSEGRFCRIFRETMNQTPFQYIMHYRVMQSCSLLTETDLPIGEIALRSGFNNISYYNKTFLKQIGCTPRHYRTYTVFGTSG</sequence>
<dbReference type="InterPro" id="IPR018060">
    <property type="entry name" value="HTH_AraC"/>
</dbReference>
<dbReference type="Pfam" id="PF02311">
    <property type="entry name" value="AraC_binding"/>
    <property type="match status" value="1"/>
</dbReference>
<feature type="domain" description="HTH araC/xylS-type" evidence="4">
    <location>
        <begin position="206"/>
        <end position="304"/>
    </location>
</feature>
<dbReference type="Gene3D" id="2.60.120.10">
    <property type="entry name" value="Jelly Rolls"/>
    <property type="match status" value="1"/>
</dbReference>
<dbReference type="RefSeq" id="WP_262574289.1">
    <property type="nucleotide sequence ID" value="NZ_JAOQKJ010000005.1"/>
</dbReference>
<dbReference type="SMART" id="SM00342">
    <property type="entry name" value="HTH_ARAC"/>
    <property type="match status" value="1"/>
</dbReference>
<protein>
    <submittedName>
        <fullName evidence="5">AraC family transcriptional regulator</fullName>
    </submittedName>
</protein>
<gene>
    <name evidence="5" type="ORF">OCV77_07145</name>
</gene>
<dbReference type="InterPro" id="IPR018062">
    <property type="entry name" value="HTH_AraC-typ_CS"/>
</dbReference>
<dbReference type="SUPFAM" id="SSF46689">
    <property type="entry name" value="Homeodomain-like"/>
    <property type="match status" value="2"/>
</dbReference>
<dbReference type="PANTHER" id="PTHR43280">
    <property type="entry name" value="ARAC-FAMILY TRANSCRIPTIONAL REGULATOR"/>
    <property type="match status" value="1"/>
</dbReference>
<name>A0ABT2T1X8_9FIRM</name>
<comment type="caution">
    <text evidence="5">The sequence shown here is derived from an EMBL/GenBank/DDBJ whole genome shotgun (WGS) entry which is preliminary data.</text>
</comment>
<keyword evidence="3" id="KW-0804">Transcription</keyword>
<evidence type="ECO:0000313" key="5">
    <source>
        <dbReference type="EMBL" id="MCU6744271.1"/>
    </source>
</evidence>
<proteinExistence type="predicted"/>
<dbReference type="SUPFAM" id="SSF51182">
    <property type="entry name" value="RmlC-like cupins"/>
    <property type="match status" value="1"/>
</dbReference>
<evidence type="ECO:0000259" key="4">
    <source>
        <dbReference type="PROSITE" id="PS01124"/>
    </source>
</evidence>
<dbReference type="PANTHER" id="PTHR43280:SF28">
    <property type="entry name" value="HTH-TYPE TRANSCRIPTIONAL ACTIVATOR RHAS"/>
    <property type="match status" value="1"/>
</dbReference>
<dbReference type="PROSITE" id="PS00041">
    <property type="entry name" value="HTH_ARAC_FAMILY_1"/>
    <property type="match status" value="1"/>
</dbReference>
<dbReference type="PROSITE" id="PS01124">
    <property type="entry name" value="HTH_ARAC_FAMILY_2"/>
    <property type="match status" value="1"/>
</dbReference>
<dbReference type="InterPro" id="IPR003313">
    <property type="entry name" value="AraC-bd"/>
</dbReference>
<dbReference type="EMBL" id="JAOQKJ010000005">
    <property type="protein sequence ID" value="MCU6744271.1"/>
    <property type="molecule type" value="Genomic_DNA"/>
</dbReference>
<dbReference type="Pfam" id="PF12833">
    <property type="entry name" value="HTH_18"/>
    <property type="match status" value="1"/>
</dbReference>
<keyword evidence="1" id="KW-0805">Transcription regulation</keyword>
<dbReference type="InterPro" id="IPR011051">
    <property type="entry name" value="RmlC_Cupin_sf"/>
</dbReference>
<accession>A0ABT2T1X8</accession>
<dbReference type="InterPro" id="IPR014710">
    <property type="entry name" value="RmlC-like_jellyroll"/>
</dbReference>
<dbReference type="Gene3D" id="1.10.10.60">
    <property type="entry name" value="Homeodomain-like"/>
    <property type="match status" value="2"/>
</dbReference>
<evidence type="ECO:0000313" key="6">
    <source>
        <dbReference type="Proteomes" id="UP001652432"/>
    </source>
</evidence>
<dbReference type="InterPro" id="IPR009057">
    <property type="entry name" value="Homeodomain-like_sf"/>
</dbReference>
<evidence type="ECO:0000256" key="3">
    <source>
        <dbReference type="ARBA" id="ARBA00023163"/>
    </source>
</evidence>
<organism evidence="5 6">
    <name type="scientific">Suilimivivens aceti</name>
    <dbReference type="NCBI Taxonomy" id="2981774"/>
    <lineage>
        <taxon>Bacteria</taxon>
        <taxon>Bacillati</taxon>
        <taxon>Bacillota</taxon>
        <taxon>Clostridia</taxon>
        <taxon>Lachnospirales</taxon>
        <taxon>Lachnospiraceae</taxon>
        <taxon>Suilimivivens</taxon>
    </lineage>
</organism>
<evidence type="ECO:0000256" key="2">
    <source>
        <dbReference type="ARBA" id="ARBA00023125"/>
    </source>
</evidence>
<evidence type="ECO:0000256" key="1">
    <source>
        <dbReference type="ARBA" id="ARBA00023015"/>
    </source>
</evidence>
<keyword evidence="6" id="KW-1185">Reference proteome</keyword>
<dbReference type="Proteomes" id="UP001652432">
    <property type="component" value="Unassembled WGS sequence"/>
</dbReference>